<dbReference type="EMBL" id="JAFLWW010000012">
    <property type="protein sequence ID" value="MBT1159556.1"/>
    <property type="molecule type" value="Genomic_DNA"/>
</dbReference>
<evidence type="ECO:0000313" key="3">
    <source>
        <dbReference type="Proteomes" id="UP001138921"/>
    </source>
</evidence>
<feature type="transmembrane region" description="Helical" evidence="1">
    <location>
        <begin position="29"/>
        <end position="51"/>
    </location>
</feature>
<name>A0A9X1D8T3_9HYPH</name>
<organism evidence="2 3">
    <name type="scientific">Aminobacter anthyllidis</name>
    <dbReference type="NCBI Taxonomy" id="1035067"/>
    <lineage>
        <taxon>Bacteria</taxon>
        <taxon>Pseudomonadati</taxon>
        <taxon>Pseudomonadota</taxon>
        <taxon>Alphaproteobacteria</taxon>
        <taxon>Hyphomicrobiales</taxon>
        <taxon>Phyllobacteriaceae</taxon>
        <taxon>Aminobacter</taxon>
    </lineage>
</organism>
<keyword evidence="1" id="KW-0472">Membrane</keyword>
<keyword evidence="3" id="KW-1185">Reference proteome</keyword>
<protein>
    <submittedName>
        <fullName evidence="2">Uncharacterized protein</fullName>
    </submittedName>
</protein>
<gene>
    <name evidence="2" type="ORF">J1C56_28785</name>
</gene>
<sequence length="114" mass="12955">MFIRFAFAIFAGGVLAFFALPDQEAGLRLLSFSTAFLILSLAAVCVIAFLTRKLGRYYRLRSSLQPSRCDDDLPLHDAAKLERSAWSTSGVNPKDPNLIWQYRLNDRRLGRFKL</sequence>
<reference evidence="2" key="1">
    <citation type="journal article" date="2021" name="Microorganisms">
        <title>Phylogenomic Reconstruction and Metabolic Potential of the Genus Aminobacter.</title>
        <authorList>
            <person name="Artuso I."/>
            <person name="Turrini P."/>
            <person name="Pirolo M."/>
            <person name="Lugli G.A."/>
            <person name="Ventura M."/>
            <person name="Visca P."/>
        </authorList>
    </citation>
    <scope>NUCLEOTIDE SEQUENCE</scope>
    <source>
        <strain evidence="2">LMG 26462</strain>
    </source>
</reference>
<accession>A0A9X1D8T3</accession>
<evidence type="ECO:0000313" key="2">
    <source>
        <dbReference type="EMBL" id="MBT1159556.1"/>
    </source>
</evidence>
<comment type="caution">
    <text evidence="2">The sequence shown here is derived from an EMBL/GenBank/DDBJ whole genome shotgun (WGS) entry which is preliminary data.</text>
</comment>
<dbReference type="Proteomes" id="UP001138921">
    <property type="component" value="Unassembled WGS sequence"/>
</dbReference>
<keyword evidence="1" id="KW-1133">Transmembrane helix</keyword>
<dbReference type="RefSeq" id="WP_056567658.1">
    <property type="nucleotide sequence ID" value="NZ_JAFLWW010000012.1"/>
</dbReference>
<proteinExistence type="predicted"/>
<evidence type="ECO:0000256" key="1">
    <source>
        <dbReference type="SAM" id="Phobius"/>
    </source>
</evidence>
<dbReference type="AlphaFoldDB" id="A0A9X1D8T3"/>
<keyword evidence="1" id="KW-0812">Transmembrane</keyword>
<reference evidence="2" key="2">
    <citation type="submission" date="2021-03" db="EMBL/GenBank/DDBJ databases">
        <authorList>
            <person name="Artuso I."/>
            <person name="Turrini P."/>
            <person name="Pirolo M."/>
            <person name="Lugli G.A."/>
            <person name="Ventura M."/>
            <person name="Visca P."/>
        </authorList>
    </citation>
    <scope>NUCLEOTIDE SEQUENCE</scope>
    <source>
        <strain evidence="2">LMG 26462</strain>
    </source>
</reference>